<dbReference type="Proteomes" id="UP001183202">
    <property type="component" value="Unassembled WGS sequence"/>
</dbReference>
<evidence type="ECO:0000313" key="3">
    <source>
        <dbReference type="EMBL" id="MDT0352106.1"/>
    </source>
</evidence>
<evidence type="ECO:0000256" key="1">
    <source>
        <dbReference type="SAM" id="MobiDB-lite"/>
    </source>
</evidence>
<feature type="region of interest" description="Disordered" evidence="1">
    <location>
        <begin position="476"/>
        <end position="501"/>
    </location>
</feature>
<evidence type="ECO:0000256" key="2">
    <source>
        <dbReference type="SAM" id="Phobius"/>
    </source>
</evidence>
<accession>A0ABU2NDT7</accession>
<feature type="transmembrane region" description="Helical" evidence="2">
    <location>
        <begin position="204"/>
        <end position="224"/>
    </location>
</feature>
<dbReference type="SUPFAM" id="SSF52266">
    <property type="entry name" value="SGNH hydrolase"/>
    <property type="match status" value="1"/>
</dbReference>
<feature type="transmembrane region" description="Helical" evidence="2">
    <location>
        <begin position="147"/>
        <end position="169"/>
    </location>
</feature>
<sequence>MQTDGGLPVRKTSPDALPVTNAPPRRPGVLRELRAWPTVLLVAFCLLVGVPVTVALTPEQDVVALGQHLSVGARTPTPTFSGPAQLVQIGNTELDMPRLRIHGPLRPRLTMGPVQRNAAAAQVFDPLTSAQAQAQAIDNVSRGFLRWYLWGGLGLLVFALAAAAGAGCLRMLAVLRARSRAGEDAGPHAVAEIWHHLSGAIARMTAIAVATSALAWVAAGGLAYTDTVRGLQKVGSLTDLVGSSSVSPEPAGPAVTGFAGAVVGDSRAVRVGGPPLPNPSPADAACGRSTDSLAAEVGGILAAPVLNLACPSATTAAGLLGPQERNGLLLPPQVGVLKQVQGLEFVAVAIGPNDLGWSDLVTYCYAVENCADNLSQGEFDYRLAAFDRDYGTLLAELAALPGQPQVVVVTSYDALPATIDPACPDLRGPAAAAGLTTAEADLLAARNDQLNTILVAGARKYGFGVARPHLSPLCAPGSTEAADGSTGPDLQGLADPFPFHPTGTGSLRTAAAVARLITPDPDGN</sequence>
<keyword evidence="4" id="KW-1185">Reference proteome</keyword>
<dbReference type="Gene3D" id="3.40.50.1110">
    <property type="entry name" value="SGNH hydrolase"/>
    <property type="match status" value="1"/>
</dbReference>
<protein>
    <submittedName>
        <fullName evidence="3">GDSL-type esterase/lipase family protein</fullName>
    </submittedName>
</protein>
<comment type="caution">
    <text evidence="3">The sequence shown here is derived from an EMBL/GenBank/DDBJ whole genome shotgun (WGS) entry which is preliminary data.</text>
</comment>
<dbReference type="InterPro" id="IPR036514">
    <property type="entry name" value="SGNH_hydro_sf"/>
</dbReference>
<keyword evidence="2" id="KW-1133">Transmembrane helix</keyword>
<dbReference type="RefSeq" id="WP_311558611.1">
    <property type="nucleotide sequence ID" value="NZ_JAVREJ010000016.1"/>
</dbReference>
<feature type="region of interest" description="Disordered" evidence="1">
    <location>
        <begin position="1"/>
        <end position="27"/>
    </location>
</feature>
<reference evidence="4" key="1">
    <citation type="submission" date="2023-07" db="EMBL/GenBank/DDBJ databases">
        <title>30 novel species of actinomycetes from the DSMZ collection.</title>
        <authorList>
            <person name="Nouioui I."/>
        </authorList>
    </citation>
    <scope>NUCLEOTIDE SEQUENCE [LARGE SCALE GENOMIC DNA]</scope>
    <source>
        <strain evidence="4">DSM 45834</strain>
    </source>
</reference>
<gene>
    <name evidence="3" type="ORF">RM445_21485</name>
</gene>
<proteinExistence type="predicted"/>
<feature type="transmembrane region" description="Helical" evidence="2">
    <location>
        <begin position="35"/>
        <end position="56"/>
    </location>
</feature>
<keyword evidence="2" id="KW-0472">Membrane</keyword>
<name>A0ABU2NDT7_9PSEU</name>
<keyword evidence="2" id="KW-0812">Transmembrane</keyword>
<evidence type="ECO:0000313" key="4">
    <source>
        <dbReference type="Proteomes" id="UP001183202"/>
    </source>
</evidence>
<organism evidence="3 4">
    <name type="scientific">Pseudonocardia charpentierae</name>
    <dbReference type="NCBI Taxonomy" id="3075545"/>
    <lineage>
        <taxon>Bacteria</taxon>
        <taxon>Bacillati</taxon>
        <taxon>Actinomycetota</taxon>
        <taxon>Actinomycetes</taxon>
        <taxon>Pseudonocardiales</taxon>
        <taxon>Pseudonocardiaceae</taxon>
        <taxon>Pseudonocardia</taxon>
    </lineage>
</organism>
<dbReference type="EMBL" id="JAVREJ010000016">
    <property type="protein sequence ID" value="MDT0352106.1"/>
    <property type="molecule type" value="Genomic_DNA"/>
</dbReference>